<comment type="similarity">
    <text evidence="1">Belongs to the thioesterase family.</text>
</comment>
<evidence type="ECO:0000313" key="4">
    <source>
        <dbReference type="Proteomes" id="UP000658656"/>
    </source>
</evidence>
<dbReference type="Gene3D" id="3.40.50.1820">
    <property type="entry name" value="alpha/beta hydrolase"/>
    <property type="match status" value="1"/>
</dbReference>
<evidence type="ECO:0000259" key="2">
    <source>
        <dbReference type="Pfam" id="PF00975"/>
    </source>
</evidence>
<dbReference type="RefSeq" id="WP_145932794.1">
    <property type="nucleotide sequence ID" value="NZ_BNAV01000006.1"/>
</dbReference>
<dbReference type="PANTHER" id="PTHR11487">
    <property type="entry name" value="THIOESTERASE"/>
    <property type="match status" value="1"/>
</dbReference>
<evidence type="ECO:0000313" key="3">
    <source>
        <dbReference type="EMBL" id="GHF66348.1"/>
    </source>
</evidence>
<dbReference type="OrthoDB" id="4169718at2"/>
<feature type="domain" description="Thioesterase" evidence="2">
    <location>
        <begin position="19"/>
        <end position="234"/>
    </location>
</feature>
<gene>
    <name evidence="3" type="ORF">GCM10017566_45160</name>
</gene>
<sequence>MTAERWIRRMPGSADTDYQLVCLPHAGGAASAFRPWRAYLPASVELVAVQYPGREDRMDEAPLTDLEELAAAVGAALLPSLSRPFVIFGHSMGALVGYELVRQLTAATGPLPELLVVSSQFSPGELPDHGIRFRDDEGVLDEVERLSGEIEELRRSPELTAFVAGLVRADFAAIETYRSPRVALPVPLAAFGGDDDPALAPDHLQAWKDVAGAGFSHHSFPGGHFYLRDHQRTVSAIVRLVAEMQGV</sequence>
<dbReference type="InterPro" id="IPR012223">
    <property type="entry name" value="TEII"/>
</dbReference>
<protein>
    <submittedName>
        <fullName evidence="3">Thioesterase</fullName>
    </submittedName>
</protein>
<dbReference type="Proteomes" id="UP000658656">
    <property type="component" value="Unassembled WGS sequence"/>
</dbReference>
<proteinExistence type="inferred from homology"/>
<dbReference type="InterPro" id="IPR001031">
    <property type="entry name" value="Thioesterase"/>
</dbReference>
<dbReference type="InterPro" id="IPR029058">
    <property type="entry name" value="AB_hydrolase_fold"/>
</dbReference>
<reference evidence="3" key="1">
    <citation type="journal article" date="2014" name="Int. J. Syst. Evol. Microbiol.">
        <title>Complete genome sequence of Corynebacterium casei LMG S-19264T (=DSM 44701T), isolated from a smear-ripened cheese.</title>
        <authorList>
            <consortium name="US DOE Joint Genome Institute (JGI-PGF)"/>
            <person name="Walter F."/>
            <person name="Albersmeier A."/>
            <person name="Kalinowski J."/>
            <person name="Ruckert C."/>
        </authorList>
    </citation>
    <scope>NUCLEOTIDE SEQUENCE</scope>
    <source>
        <strain evidence="3">CGMCC 4.7679</strain>
    </source>
</reference>
<evidence type="ECO:0000256" key="1">
    <source>
        <dbReference type="ARBA" id="ARBA00007169"/>
    </source>
</evidence>
<name>A0A8H9IXQ4_9PSEU</name>
<dbReference type="Pfam" id="PF00975">
    <property type="entry name" value="Thioesterase"/>
    <property type="match status" value="1"/>
</dbReference>
<dbReference type="SUPFAM" id="SSF53474">
    <property type="entry name" value="alpha/beta-Hydrolases"/>
    <property type="match status" value="1"/>
</dbReference>
<keyword evidence="4" id="KW-1185">Reference proteome</keyword>
<comment type="caution">
    <text evidence="3">The sequence shown here is derived from an EMBL/GenBank/DDBJ whole genome shotgun (WGS) entry which is preliminary data.</text>
</comment>
<organism evidence="3 4">
    <name type="scientific">Amycolatopsis bartoniae</name>
    <dbReference type="NCBI Taxonomy" id="941986"/>
    <lineage>
        <taxon>Bacteria</taxon>
        <taxon>Bacillati</taxon>
        <taxon>Actinomycetota</taxon>
        <taxon>Actinomycetes</taxon>
        <taxon>Pseudonocardiales</taxon>
        <taxon>Pseudonocardiaceae</taxon>
        <taxon>Amycolatopsis</taxon>
    </lineage>
</organism>
<dbReference type="AlphaFoldDB" id="A0A8H9IXQ4"/>
<dbReference type="GO" id="GO:0008610">
    <property type="term" value="P:lipid biosynthetic process"/>
    <property type="evidence" value="ECO:0007669"/>
    <property type="project" value="TreeGrafter"/>
</dbReference>
<accession>A0A8H9IXQ4</accession>
<reference evidence="3" key="2">
    <citation type="submission" date="2020-09" db="EMBL/GenBank/DDBJ databases">
        <authorList>
            <person name="Sun Q."/>
            <person name="Zhou Y."/>
        </authorList>
    </citation>
    <scope>NUCLEOTIDE SEQUENCE</scope>
    <source>
        <strain evidence="3">CGMCC 4.7679</strain>
    </source>
</reference>
<dbReference type="PANTHER" id="PTHR11487:SF0">
    <property type="entry name" value="S-ACYL FATTY ACID SYNTHASE THIOESTERASE, MEDIUM CHAIN"/>
    <property type="match status" value="1"/>
</dbReference>
<dbReference type="EMBL" id="BNAV01000006">
    <property type="protein sequence ID" value="GHF66348.1"/>
    <property type="molecule type" value="Genomic_DNA"/>
</dbReference>